<dbReference type="Proteomes" id="UP000054092">
    <property type="component" value="Unassembled WGS sequence"/>
</dbReference>
<dbReference type="PATRIC" id="fig|1184387.3.peg.492"/>
<dbReference type="EMBL" id="LGGP01000018">
    <property type="protein sequence ID" value="KUK82052.1"/>
    <property type="molecule type" value="Genomic_DNA"/>
</dbReference>
<accession>A0A101HRV4</accession>
<organism evidence="1 2">
    <name type="scientific">Mesotoga prima</name>
    <dbReference type="NCBI Taxonomy" id="1184387"/>
    <lineage>
        <taxon>Bacteria</taxon>
        <taxon>Thermotogati</taxon>
        <taxon>Thermotogota</taxon>
        <taxon>Thermotogae</taxon>
        <taxon>Kosmotogales</taxon>
        <taxon>Kosmotogaceae</taxon>
        <taxon>Mesotoga</taxon>
    </lineage>
</organism>
<protein>
    <recommendedName>
        <fullName evidence="3">Tfp pilus assembly protein, ATPase PilM</fullName>
    </recommendedName>
</protein>
<comment type="caution">
    <text evidence="1">The sequence shown here is derived from an EMBL/GenBank/DDBJ whole genome shotgun (WGS) entry which is preliminary data.</text>
</comment>
<evidence type="ECO:0000313" key="2">
    <source>
        <dbReference type="Proteomes" id="UP000054092"/>
    </source>
</evidence>
<evidence type="ECO:0000313" key="1">
    <source>
        <dbReference type="EMBL" id="KUK82052.1"/>
    </source>
</evidence>
<sequence length="345" mass="38077">MFQSMITAVNSDEGYTEIVRAVVEGRSLIPVFSVLRIGENSLAEAARVFGENNTLPVDEIFVTAFHPKDVVFQHLEVPRVKSMKNLLSVASFKAASQFSLPPDEVNVACLNSIASLKTGLVPAFIITKRKAVFEFVGRLTGENFPEPNIVDVKPFSIFKTAHTSVFEGNNIVFVVDKNYSILLTLRGEEIVGLNYISDGFDEVASGFSEDNSLSPKTDIQREFLVGSKAYYDSLIEEASERLEGLISYQLRMYLTNTLSNSPNTSAADESLFTRFFVVGPSSLSTAVYSRAFQRILGDETEVVSMPLRIKETTGITYTSVGLLMRGGEILGRRKLTFKEETGIKA</sequence>
<name>A0A101HRV4_9BACT</name>
<evidence type="ECO:0008006" key="3">
    <source>
        <dbReference type="Google" id="ProtNLM"/>
    </source>
</evidence>
<gene>
    <name evidence="1" type="ORF">XD94_0195</name>
</gene>
<dbReference type="AlphaFoldDB" id="A0A101HRV4"/>
<reference evidence="2" key="1">
    <citation type="journal article" date="2015" name="MBio">
        <title>Genome-Resolved Metagenomic Analysis Reveals Roles for Candidate Phyla and Other Microbial Community Members in Biogeochemical Transformations in Oil Reservoirs.</title>
        <authorList>
            <person name="Hu P."/>
            <person name="Tom L."/>
            <person name="Singh A."/>
            <person name="Thomas B.C."/>
            <person name="Baker B.J."/>
            <person name="Piceno Y.M."/>
            <person name="Andersen G.L."/>
            <person name="Banfield J.F."/>
        </authorList>
    </citation>
    <scope>NUCLEOTIDE SEQUENCE [LARGE SCALE GENOMIC DNA]</scope>
</reference>
<proteinExistence type="predicted"/>